<dbReference type="EMBL" id="BARS01027155">
    <property type="protein sequence ID" value="GAG08730.1"/>
    <property type="molecule type" value="Genomic_DNA"/>
</dbReference>
<name>X0USN4_9ZZZZ</name>
<accession>X0USN4</accession>
<organism evidence="1">
    <name type="scientific">marine sediment metagenome</name>
    <dbReference type="NCBI Taxonomy" id="412755"/>
    <lineage>
        <taxon>unclassified sequences</taxon>
        <taxon>metagenomes</taxon>
        <taxon>ecological metagenomes</taxon>
    </lineage>
</organism>
<comment type="caution">
    <text evidence="1">The sequence shown here is derived from an EMBL/GenBank/DDBJ whole genome shotgun (WGS) entry which is preliminary data.</text>
</comment>
<protein>
    <submittedName>
        <fullName evidence="1">Uncharacterized protein</fullName>
    </submittedName>
</protein>
<sequence length="33" mass="3745">KPDGIFGKDRSRLALRLSEREEISRGQCQSKLA</sequence>
<proteinExistence type="predicted"/>
<feature type="non-terminal residue" evidence="1">
    <location>
        <position position="1"/>
    </location>
</feature>
<dbReference type="AlphaFoldDB" id="X0USN4"/>
<reference evidence="1" key="1">
    <citation type="journal article" date="2014" name="Front. Microbiol.">
        <title>High frequency of phylogenetically diverse reductive dehalogenase-homologous genes in deep subseafloor sedimentary metagenomes.</title>
        <authorList>
            <person name="Kawai M."/>
            <person name="Futagami T."/>
            <person name="Toyoda A."/>
            <person name="Takaki Y."/>
            <person name="Nishi S."/>
            <person name="Hori S."/>
            <person name="Arai W."/>
            <person name="Tsubouchi T."/>
            <person name="Morono Y."/>
            <person name="Uchiyama I."/>
            <person name="Ito T."/>
            <person name="Fujiyama A."/>
            <person name="Inagaki F."/>
            <person name="Takami H."/>
        </authorList>
    </citation>
    <scope>NUCLEOTIDE SEQUENCE</scope>
    <source>
        <strain evidence="1">Expedition CK06-06</strain>
    </source>
</reference>
<evidence type="ECO:0000313" key="1">
    <source>
        <dbReference type="EMBL" id="GAG08730.1"/>
    </source>
</evidence>
<gene>
    <name evidence="1" type="ORF">S01H1_42687</name>
</gene>